<keyword evidence="2 5" id="KW-0812">Transmembrane</keyword>
<evidence type="ECO:0000259" key="6">
    <source>
        <dbReference type="PROSITE" id="PS50850"/>
    </source>
</evidence>
<feature type="transmembrane region" description="Helical" evidence="5">
    <location>
        <begin position="408"/>
        <end position="425"/>
    </location>
</feature>
<feature type="transmembrane region" description="Helical" evidence="5">
    <location>
        <begin position="275"/>
        <end position="294"/>
    </location>
</feature>
<gene>
    <name evidence="7" type="ORF">B2J93_9189</name>
</gene>
<feature type="transmembrane region" description="Helical" evidence="5">
    <location>
        <begin position="148"/>
        <end position="171"/>
    </location>
</feature>
<feature type="transmembrane region" description="Helical" evidence="5">
    <location>
        <begin position="177"/>
        <end position="199"/>
    </location>
</feature>
<accession>A0A218ZGX9</accession>
<dbReference type="InterPro" id="IPR011701">
    <property type="entry name" value="MFS"/>
</dbReference>
<dbReference type="AlphaFoldDB" id="A0A218ZGX9"/>
<dbReference type="CDD" id="cd17502">
    <property type="entry name" value="MFS_Azr1_MDR_like"/>
    <property type="match status" value="1"/>
</dbReference>
<feature type="transmembrane region" description="Helical" evidence="5">
    <location>
        <begin position="81"/>
        <end position="100"/>
    </location>
</feature>
<feature type="transmembrane region" description="Helical" evidence="5">
    <location>
        <begin position="314"/>
        <end position="339"/>
    </location>
</feature>
<proteinExistence type="predicted"/>
<dbReference type="Pfam" id="PF07690">
    <property type="entry name" value="MFS_1"/>
    <property type="match status" value="1"/>
</dbReference>
<dbReference type="PROSITE" id="PS50850">
    <property type="entry name" value="MFS"/>
    <property type="match status" value="1"/>
</dbReference>
<reference evidence="7 8" key="1">
    <citation type="submission" date="2017-04" db="EMBL/GenBank/DDBJ databases">
        <title>Draft genome sequence of Marssonina coronaria NL1: causal agent of apple blotch.</title>
        <authorList>
            <person name="Cheng Q."/>
        </authorList>
    </citation>
    <scope>NUCLEOTIDE SEQUENCE [LARGE SCALE GENOMIC DNA]</scope>
    <source>
        <strain evidence="7 8">NL1</strain>
    </source>
</reference>
<evidence type="ECO:0000313" key="8">
    <source>
        <dbReference type="Proteomes" id="UP000242519"/>
    </source>
</evidence>
<feature type="transmembrane region" description="Helical" evidence="5">
    <location>
        <begin position="112"/>
        <end position="136"/>
    </location>
</feature>
<feature type="transmembrane region" description="Helical" evidence="5">
    <location>
        <begin position="246"/>
        <end position="263"/>
    </location>
</feature>
<evidence type="ECO:0000256" key="2">
    <source>
        <dbReference type="ARBA" id="ARBA00022692"/>
    </source>
</evidence>
<evidence type="ECO:0000256" key="1">
    <source>
        <dbReference type="ARBA" id="ARBA00004141"/>
    </source>
</evidence>
<dbReference type="STRING" id="503106.A0A218ZGX9"/>
<protein>
    <recommendedName>
        <fullName evidence="6">Major facilitator superfamily (MFS) profile domain-containing protein</fullName>
    </recommendedName>
</protein>
<dbReference type="SUPFAM" id="SSF103473">
    <property type="entry name" value="MFS general substrate transporter"/>
    <property type="match status" value="1"/>
</dbReference>
<name>A0A218ZGX9_9HELO</name>
<dbReference type="FunCoup" id="A0A218ZGX9">
    <property type="interactions" value="54"/>
</dbReference>
<sequence length="564" mass="59750">MAPQASAMEADAEKANMTPTVLANPETRGDGDAGEIYPPWQRVAIIMVAVYFTIFIVALDRTILGTAIPKITDEFDSITDVGWYASSFLITSSAFQLIYGRIYTFYTPKWCLVAAIGLFELGASQTSILSILCATAQSSVAFIVGRSISGLGSAGVLAGCLSLAIICVPLHKQPLLQGIFGAVFGIASLAGPLLGGVFTTKLTWRWCFWINLPIGGLAVLIILFTVPAASSKNTDSLRQRIVKLDPWGTSVFLPGIICLLLALQGGGSTNSWGNARIIALFILAGILLGLFVLIQVRSGENATIPVRIVKQRSILAGMYFSTISPGAMFVMIYFLPIWFQAIKGDDAVTSGIHTLPLVLSLVVASIIAGALTAKTGYYTGQLIASSLIMSIGAGLLTTLRVDTPAPRWIAYQFLFGLGLGLGMQQSGMAAQTCLQKNDVMTGVSLMLFMQGLGGSIFVSVGQTVLNQSLVANLSKIADIALPPTVIVKTGATELRNLVPARYLDLVLVAYNAALAEVFKVGLGCACASIIAGLAMEWKSVKAVKEQAMRDAVSRKYDEAAIDPA</sequence>
<evidence type="ECO:0000256" key="5">
    <source>
        <dbReference type="SAM" id="Phobius"/>
    </source>
</evidence>
<dbReference type="GO" id="GO:0022857">
    <property type="term" value="F:transmembrane transporter activity"/>
    <property type="evidence" value="ECO:0007669"/>
    <property type="project" value="InterPro"/>
</dbReference>
<evidence type="ECO:0000256" key="4">
    <source>
        <dbReference type="ARBA" id="ARBA00023136"/>
    </source>
</evidence>
<evidence type="ECO:0000313" key="7">
    <source>
        <dbReference type="EMBL" id="OWP06416.1"/>
    </source>
</evidence>
<feature type="transmembrane region" description="Helical" evidence="5">
    <location>
        <begin position="377"/>
        <end position="396"/>
    </location>
</feature>
<comment type="caution">
    <text evidence="7">The sequence shown here is derived from an EMBL/GenBank/DDBJ whole genome shotgun (WGS) entry which is preliminary data.</text>
</comment>
<feature type="domain" description="Major facilitator superfamily (MFS) profile" evidence="6">
    <location>
        <begin position="46"/>
        <end position="495"/>
    </location>
</feature>
<dbReference type="InterPro" id="IPR036259">
    <property type="entry name" value="MFS_trans_sf"/>
</dbReference>
<keyword evidence="4 5" id="KW-0472">Membrane</keyword>
<dbReference type="GO" id="GO:0005886">
    <property type="term" value="C:plasma membrane"/>
    <property type="evidence" value="ECO:0007669"/>
    <property type="project" value="TreeGrafter"/>
</dbReference>
<feature type="transmembrane region" description="Helical" evidence="5">
    <location>
        <begin position="351"/>
        <end position="371"/>
    </location>
</feature>
<keyword evidence="3 5" id="KW-1133">Transmembrane helix</keyword>
<dbReference type="Gene3D" id="1.20.1250.20">
    <property type="entry name" value="MFS general substrate transporter like domains"/>
    <property type="match status" value="2"/>
</dbReference>
<dbReference type="FunFam" id="1.20.1250.20:FF:000196">
    <property type="entry name" value="MFS toxin efflux pump (AflT)"/>
    <property type="match status" value="1"/>
</dbReference>
<dbReference type="InterPro" id="IPR020846">
    <property type="entry name" value="MFS_dom"/>
</dbReference>
<dbReference type="Proteomes" id="UP000242519">
    <property type="component" value="Unassembled WGS sequence"/>
</dbReference>
<organism evidence="7 8">
    <name type="scientific">Diplocarpon coronariae</name>
    <dbReference type="NCBI Taxonomy" id="2795749"/>
    <lineage>
        <taxon>Eukaryota</taxon>
        <taxon>Fungi</taxon>
        <taxon>Dikarya</taxon>
        <taxon>Ascomycota</taxon>
        <taxon>Pezizomycotina</taxon>
        <taxon>Leotiomycetes</taxon>
        <taxon>Helotiales</taxon>
        <taxon>Drepanopezizaceae</taxon>
        <taxon>Diplocarpon</taxon>
    </lineage>
</organism>
<dbReference type="OrthoDB" id="10021397at2759"/>
<dbReference type="EMBL" id="MZNU01000046">
    <property type="protein sequence ID" value="OWP06416.1"/>
    <property type="molecule type" value="Genomic_DNA"/>
</dbReference>
<evidence type="ECO:0000256" key="3">
    <source>
        <dbReference type="ARBA" id="ARBA00022989"/>
    </source>
</evidence>
<dbReference type="PANTHER" id="PTHR23501:SF201">
    <property type="entry name" value="MFS AFLATOXIN EFFLUX PUMP"/>
    <property type="match status" value="1"/>
</dbReference>
<keyword evidence="8" id="KW-1185">Reference proteome</keyword>
<feature type="transmembrane region" description="Helical" evidence="5">
    <location>
        <begin position="445"/>
        <end position="465"/>
    </location>
</feature>
<feature type="transmembrane region" description="Helical" evidence="5">
    <location>
        <begin position="206"/>
        <end position="226"/>
    </location>
</feature>
<dbReference type="InParanoid" id="A0A218ZGX9"/>
<feature type="transmembrane region" description="Helical" evidence="5">
    <location>
        <begin position="40"/>
        <end position="60"/>
    </location>
</feature>
<dbReference type="PANTHER" id="PTHR23501">
    <property type="entry name" value="MAJOR FACILITATOR SUPERFAMILY"/>
    <property type="match status" value="1"/>
</dbReference>
<comment type="subcellular location">
    <subcellularLocation>
        <location evidence="1">Membrane</location>
        <topology evidence="1">Multi-pass membrane protein</topology>
    </subcellularLocation>
</comment>